<dbReference type="InterPro" id="IPR018389">
    <property type="entry name" value="DctP_fam"/>
</dbReference>
<dbReference type="KEGG" id="naci:NUH88_15855"/>
<keyword evidence="1 2" id="KW-0732">Signal</keyword>
<accession>A0A9J7ANX7</accession>
<dbReference type="AlphaFoldDB" id="A0A9J7ANX7"/>
<protein>
    <submittedName>
        <fullName evidence="3">TRAP transporter substrate-binding protein</fullName>
    </submittedName>
</protein>
<dbReference type="EMBL" id="CP102480">
    <property type="protein sequence ID" value="UUX48870.1"/>
    <property type="molecule type" value="Genomic_DNA"/>
</dbReference>
<proteinExistence type="predicted"/>
<organism evidence="3 4">
    <name type="scientific">Nisaea acidiphila</name>
    <dbReference type="NCBI Taxonomy" id="1862145"/>
    <lineage>
        <taxon>Bacteria</taxon>
        <taxon>Pseudomonadati</taxon>
        <taxon>Pseudomonadota</taxon>
        <taxon>Alphaproteobacteria</taxon>
        <taxon>Rhodospirillales</taxon>
        <taxon>Thalassobaculaceae</taxon>
        <taxon>Nisaea</taxon>
    </lineage>
</organism>
<feature type="signal peptide" evidence="2">
    <location>
        <begin position="1"/>
        <end position="19"/>
    </location>
</feature>
<keyword evidence="4" id="KW-1185">Reference proteome</keyword>
<dbReference type="Proteomes" id="UP001060336">
    <property type="component" value="Chromosome"/>
</dbReference>
<sequence length="345" mass="37127">MIKKSFMALAIAATALTAAADGAIAKTLKVQASSKAGDWAHRFMTDDWAPKLGEMTGGKVGIEVLPTKAVVPHRETIDAVANGILDGDLNAVSYFSGRDPAFAVIGDLIAGYDTVDQVRTFCMHGGGKEILQKLYDKYTKGKVHVVGCGPYAKEAFVSTIPIKTVADMKGVKVRSPEGLAAEVFKRAGAAPVSLPFSEVYTALEKGVIDAADASAHVNNNASGMYKVAKYPIYPGIHSMAVLQFIVNKKVWDKLGKEGQTALEVWYSSAYDAMRREADLQDQAIAAEQRAGNDITVVDWSTEERAKFREIAVGAWHDFAAKSPLAKEALDAHLKYMRSVGLLKGE</sequence>
<gene>
    <name evidence="3" type="ORF">NUH88_15855</name>
</gene>
<feature type="chain" id="PRO_5039885495" evidence="2">
    <location>
        <begin position="20"/>
        <end position="345"/>
    </location>
</feature>
<dbReference type="PANTHER" id="PTHR33376">
    <property type="match status" value="1"/>
</dbReference>
<dbReference type="Gene3D" id="3.40.190.170">
    <property type="entry name" value="Bacterial extracellular solute-binding protein, family 7"/>
    <property type="match status" value="1"/>
</dbReference>
<dbReference type="PANTHER" id="PTHR33376:SF5">
    <property type="entry name" value="EXTRACYTOPLASMIC SOLUTE RECEPTOR PROTEIN"/>
    <property type="match status" value="1"/>
</dbReference>
<evidence type="ECO:0000256" key="1">
    <source>
        <dbReference type="ARBA" id="ARBA00022729"/>
    </source>
</evidence>
<dbReference type="CDD" id="cd13604">
    <property type="entry name" value="PBP2_TRAP_ketoacid_lactate_like"/>
    <property type="match status" value="1"/>
</dbReference>
<reference evidence="3" key="1">
    <citation type="submission" date="2022-08" db="EMBL/GenBank/DDBJ databases">
        <title>Nisaea acidiphila sp. nov., isolated from a marine algal debris and emended description of the genus Nisaea Urios et al. 2008.</title>
        <authorList>
            <person name="Kwon K."/>
        </authorList>
    </citation>
    <scope>NUCLEOTIDE SEQUENCE</scope>
    <source>
        <strain evidence="3">MEBiC11861</strain>
    </source>
</reference>
<dbReference type="RefSeq" id="WP_257767372.1">
    <property type="nucleotide sequence ID" value="NZ_CP102480.1"/>
</dbReference>
<evidence type="ECO:0000313" key="3">
    <source>
        <dbReference type="EMBL" id="UUX48870.1"/>
    </source>
</evidence>
<dbReference type="NCBIfam" id="NF037995">
    <property type="entry name" value="TRAP_S1"/>
    <property type="match status" value="1"/>
</dbReference>
<evidence type="ECO:0000313" key="4">
    <source>
        <dbReference type="Proteomes" id="UP001060336"/>
    </source>
</evidence>
<evidence type="ECO:0000256" key="2">
    <source>
        <dbReference type="SAM" id="SignalP"/>
    </source>
</evidence>
<dbReference type="GO" id="GO:0055085">
    <property type="term" value="P:transmembrane transport"/>
    <property type="evidence" value="ECO:0007669"/>
    <property type="project" value="InterPro"/>
</dbReference>
<dbReference type="Pfam" id="PF03480">
    <property type="entry name" value="DctP"/>
    <property type="match status" value="1"/>
</dbReference>
<dbReference type="InterPro" id="IPR038404">
    <property type="entry name" value="TRAP_DctP_sf"/>
</dbReference>
<name>A0A9J7ANX7_9PROT</name>